<dbReference type="FunFam" id="3.50.30.80:FF:000001">
    <property type="entry name" value="Dihydroxy-acid dehydratase"/>
    <property type="match status" value="1"/>
</dbReference>
<comment type="cofactor">
    <cofactor evidence="9">
        <name>[4Fe-4S] cluster</name>
        <dbReference type="ChEBI" id="CHEBI:49883"/>
    </cofactor>
    <text evidence="9">Binds 1 [4Fe-4S] cluster.</text>
</comment>
<comment type="pathway">
    <text evidence="9">Carbohydrate metabolism; Entner-Doudoroff pathway.</text>
</comment>
<dbReference type="InterPro" id="IPR056740">
    <property type="entry name" value="ILV_EDD_C"/>
</dbReference>
<evidence type="ECO:0000259" key="12">
    <source>
        <dbReference type="Pfam" id="PF00920"/>
    </source>
</evidence>
<keyword evidence="15" id="KW-1185">Reference proteome</keyword>
<feature type="domain" description="Dihydroxy-acid/6-phosphogluconate dehydratase N-terminal" evidence="12">
    <location>
        <begin position="67"/>
        <end position="381"/>
    </location>
</feature>
<dbReference type="GO" id="GO:0009255">
    <property type="term" value="P:Entner-Doudoroff pathway through 6-phosphogluconate"/>
    <property type="evidence" value="ECO:0007669"/>
    <property type="project" value="UniProtKB-UniRule"/>
</dbReference>
<keyword evidence="6 9" id="KW-0311">Gluconate utilization</keyword>
<feature type="binding site" evidence="9">
    <location>
        <position position="156"/>
    </location>
    <ligand>
        <name>[4Fe-4S] cluster</name>
        <dbReference type="ChEBI" id="CHEBI:49883"/>
    </ligand>
</feature>
<dbReference type="PANTHER" id="PTHR43661:SF1">
    <property type="entry name" value="PHOSPHOGLUCONATE DEHYDRATASE"/>
    <property type="match status" value="1"/>
</dbReference>
<dbReference type="InterPro" id="IPR020558">
    <property type="entry name" value="DiOHA_6PGluconate_deHydtase_CS"/>
</dbReference>
<comment type="similarity">
    <text evidence="1 9">Belongs to the IlvD/Edd family.</text>
</comment>
<sequence length="638" mass="68252">MSLHPVIAAVTARIVERSRLYRAAYLNRLADSIHQGTQRSALSCTNLAHGFAAFPPNDKLVLKQQQQPSIAIVSSYNDMLSAHQPYHRFPEIIKEAVRQAGGVAQFAGGVPAMCDGITQGQPGMELSLFSRDAIAMSTAIALSHNMFDAAVYLGICDKIVPGLLIGALHFGHLPAVFIPSGPMTTGISNSEKARIRQLYAQGKIDRDGLLEAEAKSYHGPGTCTFYGTANSNQMMMEVMGLHLPGSAFVTPNTQLRDALTVSAAQRAVEISAQGKRFTPVGELVDEKSIVNAIVALLTTGGSTNHTIHLIAIARAAGIVTDWDDFHKLSSVVPLLTRIYPNGEADVNHFHAAGGTGFVIRELLDAGLLHEDVTTVLGKGLRAHCSEPFLDEDGRAIWKDAPAASADENVLRPASNPFSPDGGLRLLTGNLGRAVIKISAVKPQYRVVEAPAIVFASQEEFMHAYQEGRLERDFVAVVRFQGPKANGMPELHALTPALGNLQDAGFHVALVTDGRMSGASGKVPAAIHVSPEVLAGGPLGRVRDGDLIRLDAEAGVLQALVAQEEWERRSLAHADRSSNMIGMGRELFAMFRSSVSIAEEGAASFGLPHLATPSSPEINQPHEDAEPFSDEDTHVQQSI</sequence>
<keyword evidence="7 9" id="KW-0456">Lyase</keyword>
<dbReference type="AlphaFoldDB" id="A0A8J2UQ84"/>
<evidence type="ECO:0000256" key="1">
    <source>
        <dbReference type="ARBA" id="ARBA00006486"/>
    </source>
</evidence>
<dbReference type="Pfam" id="PF00920">
    <property type="entry name" value="ILVD_EDD_N"/>
    <property type="match status" value="1"/>
</dbReference>
<dbReference type="EMBL" id="BMCG01000002">
    <property type="protein sequence ID" value="GGC05387.1"/>
    <property type="molecule type" value="Genomic_DNA"/>
</dbReference>
<evidence type="ECO:0000313" key="15">
    <source>
        <dbReference type="Proteomes" id="UP000620266"/>
    </source>
</evidence>
<name>A0A8J2UQ84_9BURK</name>
<dbReference type="PROSITE" id="PS00886">
    <property type="entry name" value="ILVD_EDD_1"/>
    <property type="match status" value="1"/>
</dbReference>
<evidence type="ECO:0000256" key="2">
    <source>
        <dbReference type="ARBA" id="ARBA00022485"/>
    </source>
</evidence>
<feature type="region of interest" description="Disordered" evidence="11">
    <location>
        <begin position="606"/>
        <end position="638"/>
    </location>
</feature>
<comment type="catalytic activity">
    <reaction evidence="9">
        <text>6-phospho-D-gluconate = 2-dehydro-3-deoxy-6-phospho-D-gluconate + H2O</text>
        <dbReference type="Rhea" id="RHEA:17277"/>
        <dbReference type="ChEBI" id="CHEBI:15377"/>
        <dbReference type="ChEBI" id="CHEBI:57569"/>
        <dbReference type="ChEBI" id="CHEBI:58759"/>
        <dbReference type="EC" id="4.2.1.12"/>
    </reaction>
</comment>
<feature type="binding site" evidence="9">
    <location>
        <position position="223"/>
    </location>
    <ligand>
        <name>[4Fe-4S] cluster</name>
        <dbReference type="ChEBI" id="CHEBI:49883"/>
    </ligand>
</feature>
<keyword evidence="4 9" id="KW-0408">Iron</keyword>
<dbReference type="SUPFAM" id="SSF52016">
    <property type="entry name" value="LeuD/IlvD-like"/>
    <property type="match status" value="1"/>
</dbReference>
<dbReference type="InterPro" id="IPR000581">
    <property type="entry name" value="ILV_EDD_N"/>
</dbReference>
<dbReference type="NCBIfam" id="TIGR01196">
    <property type="entry name" value="edd"/>
    <property type="match status" value="1"/>
</dbReference>
<dbReference type="InterPro" id="IPR004786">
    <property type="entry name" value="6-phosphgluc_deHydtase"/>
</dbReference>
<evidence type="ECO:0000256" key="4">
    <source>
        <dbReference type="ARBA" id="ARBA00023004"/>
    </source>
</evidence>
<dbReference type="GO" id="GO:0051539">
    <property type="term" value="F:4 iron, 4 sulfur cluster binding"/>
    <property type="evidence" value="ECO:0007669"/>
    <property type="project" value="UniProtKB-UniRule"/>
</dbReference>
<keyword evidence="2 9" id="KW-0004">4Fe-4S</keyword>
<accession>A0A8J2UQ84</accession>
<protein>
    <recommendedName>
        <fullName evidence="9 10">Phosphogluconate dehydratase</fullName>
        <ecNumber evidence="9 10">4.2.1.12</ecNumber>
    </recommendedName>
</protein>
<dbReference type="InterPro" id="IPR042096">
    <property type="entry name" value="Dihydro-acid_dehy_C"/>
</dbReference>
<dbReference type="GO" id="GO:0046872">
    <property type="term" value="F:metal ion binding"/>
    <property type="evidence" value="ECO:0007669"/>
    <property type="project" value="UniProtKB-KW"/>
</dbReference>
<evidence type="ECO:0000256" key="10">
    <source>
        <dbReference type="NCBIfam" id="TIGR01196"/>
    </source>
</evidence>
<reference evidence="14" key="2">
    <citation type="submission" date="2020-09" db="EMBL/GenBank/DDBJ databases">
        <authorList>
            <person name="Sun Q."/>
            <person name="Sedlacek I."/>
        </authorList>
    </citation>
    <scope>NUCLEOTIDE SEQUENCE</scope>
    <source>
        <strain evidence="14">CCM 7086</strain>
    </source>
</reference>
<evidence type="ECO:0000256" key="3">
    <source>
        <dbReference type="ARBA" id="ARBA00022723"/>
    </source>
</evidence>
<dbReference type="GO" id="GO:0019521">
    <property type="term" value="P:D-gluconate metabolic process"/>
    <property type="evidence" value="ECO:0007669"/>
    <property type="project" value="UniProtKB-KW"/>
</dbReference>
<evidence type="ECO:0000256" key="8">
    <source>
        <dbReference type="ARBA" id="ARBA00023277"/>
    </source>
</evidence>
<dbReference type="HAMAP" id="MF_02094">
    <property type="entry name" value="Edd"/>
    <property type="match status" value="1"/>
</dbReference>
<dbReference type="RefSeq" id="WP_188395391.1">
    <property type="nucleotide sequence ID" value="NZ_BMCG01000002.1"/>
</dbReference>
<dbReference type="GO" id="GO:0005829">
    <property type="term" value="C:cytosol"/>
    <property type="evidence" value="ECO:0007669"/>
    <property type="project" value="TreeGrafter"/>
</dbReference>
<dbReference type="GO" id="GO:0004456">
    <property type="term" value="F:phosphogluconate dehydratase activity"/>
    <property type="evidence" value="ECO:0007669"/>
    <property type="project" value="UniProtKB-UniRule"/>
</dbReference>
<dbReference type="PANTHER" id="PTHR43661">
    <property type="entry name" value="D-XYLONATE DEHYDRATASE"/>
    <property type="match status" value="1"/>
</dbReference>
<dbReference type="Gene3D" id="3.50.30.80">
    <property type="entry name" value="IlvD/EDD C-terminal domain-like"/>
    <property type="match status" value="1"/>
</dbReference>
<evidence type="ECO:0000259" key="13">
    <source>
        <dbReference type="Pfam" id="PF24877"/>
    </source>
</evidence>
<feature type="domain" description="Dihydroxy-acid/6-phosphogluconate dehydratase C-terminal" evidence="13">
    <location>
        <begin position="408"/>
        <end position="601"/>
    </location>
</feature>
<comment type="caution">
    <text evidence="14">The sequence shown here is derived from an EMBL/GenBank/DDBJ whole genome shotgun (WGS) entry which is preliminary data.</text>
</comment>
<keyword evidence="3 9" id="KW-0479">Metal-binding</keyword>
<evidence type="ECO:0000256" key="11">
    <source>
        <dbReference type="SAM" id="MobiDB-lite"/>
    </source>
</evidence>
<dbReference type="SUPFAM" id="SSF143975">
    <property type="entry name" value="IlvD/EDD N-terminal domain-like"/>
    <property type="match status" value="1"/>
</dbReference>
<dbReference type="EC" id="4.2.1.12" evidence="9 10"/>
<evidence type="ECO:0000256" key="5">
    <source>
        <dbReference type="ARBA" id="ARBA00023014"/>
    </source>
</evidence>
<dbReference type="InterPro" id="IPR037237">
    <property type="entry name" value="IlvD/EDD_N"/>
</dbReference>
<gene>
    <name evidence="9 14" type="primary">edd</name>
    <name evidence="14" type="ORF">GCM10007205_13260</name>
</gene>
<dbReference type="Pfam" id="PF24877">
    <property type="entry name" value="ILV_EDD_C"/>
    <property type="match status" value="1"/>
</dbReference>
<keyword evidence="8 9" id="KW-0119">Carbohydrate metabolism</keyword>
<evidence type="ECO:0000256" key="9">
    <source>
        <dbReference type="HAMAP-Rule" id="MF_02094"/>
    </source>
</evidence>
<organism evidence="14 15">
    <name type="scientific">Oxalicibacterium flavum</name>
    <dbReference type="NCBI Taxonomy" id="179467"/>
    <lineage>
        <taxon>Bacteria</taxon>
        <taxon>Pseudomonadati</taxon>
        <taxon>Pseudomonadota</taxon>
        <taxon>Betaproteobacteria</taxon>
        <taxon>Burkholderiales</taxon>
        <taxon>Oxalobacteraceae</taxon>
        <taxon>Oxalicibacterium</taxon>
    </lineage>
</organism>
<evidence type="ECO:0000313" key="14">
    <source>
        <dbReference type="EMBL" id="GGC05387.1"/>
    </source>
</evidence>
<comment type="function">
    <text evidence="9">Catalyzes the dehydration of 6-phospho-D-gluconate to 2-dehydro-3-deoxy-6-phospho-D-gluconate.</text>
</comment>
<evidence type="ECO:0000256" key="7">
    <source>
        <dbReference type="ARBA" id="ARBA00023239"/>
    </source>
</evidence>
<evidence type="ECO:0000256" key="6">
    <source>
        <dbReference type="ARBA" id="ARBA00023064"/>
    </source>
</evidence>
<reference evidence="14" key="1">
    <citation type="journal article" date="2014" name="Int. J. Syst. Evol. Microbiol.">
        <title>Complete genome sequence of Corynebacterium casei LMG S-19264T (=DSM 44701T), isolated from a smear-ripened cheese.</title>
        <authorList>
            <consortium name="US DOE Joint Genome Institute (JGI-PGF)"/>
            <person name="Walter F."/>
            <person name="Albersmeier A."/>
            <person name="Kalinowski J."/>
            <person name="Ruckert C."/>
        </authorList>
    </citation>
    <scope>NUCLEOTIDE SEQUENCE</scope>
    <source>
        <strain evidence="14">CCM 7086</strain>
    </source>
</reference>
<proteinExistence type="inferred from homology"/>
<dbReference type="PROSITE" id="PS00887">
    <property type="entry name" value="ILVD_EDD_2"/>
    <property type="match status" value="1"/>
</dbReference>
<dbReference type="Proteomes" id="UP000620266">
    <property type="component" value="Unassembled WGS sequence"/>
</dbReference>
<keyword evidence="5 9" id="KW-0411">Iron-sulfur</keyword>
<dbReference type="UniPathway" id="UPA00226"/>